<sequence>MDRIVFRIQIQSGPSSGPRIRIFSFQSNRSNCRRSRVAESPSATFDTCFFFENDGSGSALGSGENANADPAYMSVFPSTGGFRSTIRTCFSIVISFRLRIRRLAAPQDRDFLHLEAPKVFGAGSLGDHCRLHVDEVVAEEVESDEDGDAIEYPEYFVSI</sequence>
<accession>A0A6J5TJT7</accession>
<evidence type="ECO:0000313" key="2">
    <source>
        <dbReference type="Proteomes" id="UP000507222"/>
    </source>
</evidence>
<gene>
    <name evidence="1" type="ORF">CURHAP_LOCUS4947</name>
</gene>
<dbReference type="EMBL" id="CAEKDK010000001">
    <property type="protein sequence ID" value="CAB4263812.1"/>
    <property type="molecule type" value="Genomic_DNA"/>
</dbReference>
<protein>
    <submittedName>
        <fullName evidence="1">Uncharacterized protein</fullName>
    </submittedName>
</protein>
<dbReference type="AlphaFoldDB" id="A0A6J5TJT7"/>
<organism evidence="1 2">
    <name type="scientific">Prunus armeniaca</name>
    <name type="common">Apricot</name>
    <name type="synonym">Armeniaca vulgaris</name>
    <dbReference type="NCBI Taxonomy" id="36596"/>
    <lineage>
        <taxon>Eukaryota</taxon>
        <taxon>Viridiplantae</taxon>
        <taxon>Streptophyta</taxon>
        <taxon>Embryophyta</taxon>
        <taxon>Tracheophyta</taxon>
        <taxon>Spermatophyta</taxon>
        <taxon>Magnoliopsida</taxon>
        <taxon>eudicotyledons</taxon>
        <taxon>Gunneridae</taxon>
        <taxon>Pentapetalae</taxon>
        <taxon>rosids</taxon>
        <taxon>fabids</taxon>
        <taxon>Rosales</taxon>
        <taxon>Rosaceae</taxon>
        <taxon>Amygdaloideae</taxon>
        <taxon>Amygdaleae</taxon>
        <taxon>Prunus</taxon>
    </lineage>
</organism>
<dbReference type="Proteomes" id="UP000507222">
    <property type="component" value="Unassembled WGS sequence"/>
</dbReference>
<reference evidence="1 2" key="1">
    <citation type="submission" date="2020-05" db="EMBL/GenBank/DDBJ databases">
        <authorList>
            <person name="Campoy J."/>
            <person name="Schneeberger K."/>
            <person name="Spophaly S."/>
        </authorList>
    </citation>
    <scope>NUCLEOTIDE SEQUENCE [LARGE SCALE GENOMIC DNA]</scope>
    <source>
        <strain evidence="1">PruArmRojPasFocal</strain>
    </source>
</reference>
<name>A0A6J5TJT7_PRUAR</name>
<proteinExistence type="predicted"/>
<evidence type="ECO:0000313" key="1">
    <source>
        <dbReference type="EMBL" id="CAB4263812.1"/>
    </source>
</evidence>